<feature type="domain" description="Carboxylesterase type B" evidence="1">
    <location>
        <begin position="82"/>
        <end position="200"/>
    </location>
</feature>
<reference evidence="3" key="1">
    <citation type="submission" date="2022-11" db="UniProtKB">
        <authorList>
            <consortium name="WormBaseParasite"/>
        </authorList>
    </citation>
    <scope>IDENTIFICATION</scope>
</reference>
<keyword evidence="2" id="KW-1185">Reference proteome</keyword>
<protein>
    <submittedName>
        <fullName evidence="3">Carboxylesterase type B domain-containing protein</fullName>
    </submittedName>
</protein>
<dbReference type="WBParaSite" id="ACRNAN_scaffold10454.g19716.t1">
    <property type="protein sequence ID" value="ACRNAN_scaffold10454.g19716.t1"/>
    <property type="gene ID" value="ACRNAN_scaffold10454.g19716"/>
</dbReference>
<proteinExistence type="predicted"/>
<dbReference type="AlphaFoldDB" id="A0A914CH04"/>
<dbReference type="Pfam" id="PF00135">
    <property type="entry name" value="COesterase"/>
    <property type="match status" value="1"/>
</dbReference>
<dbReference type="Gene3D" id="3.40.50.1820">
    <property type="entry name" value="alpha/beta hydrolase"/>
    <property type="match status" value="1"/>
</dbReference>
<evidence type="ECO:0000313" key="2">
    <source>
        <dbReference type="Proteomes" id="UP000887540"/>
    </source>
</evidence>
<evidence type="ECO:0000313" key="3">
    <source>
        <dbReference type="WBParaSite" id="ACRNAN_scaffold10454.g19716.t1"/>
    </source>
</evidence>
<dbReference type="PANTHER" id="PTHR11559">
    <property type="entry name" value="CARBOXYLESTERASE"/>
    <property type="match status" value="1"/>
</dbReference>
<dbReference type="Proteomes" id="UP000887540">
    <property type="component" value="Unplaced"/>
</dbReference>
<organism evidence="2 3">
    <name type="scientific">Acrobeloides nanus</name>
    <dbReference type="NCBI Taxonomy" id="290746"/>
    <lineage>
        <taxon>Eukaryota</taxon>
        <taxon>Metazoa</taxon>
        <taxon>Ecdysozoa</taxon>
        <taxon>Nematoda</taxon>
        <taxon>Chromadorea</taxon>
        <taxon>Rhabditida</taxon>
        <taxon>Tylenchina</taxon>
        <taxon>Cephalobomorpha</taxon>
        <taxon>Cephaloboidea</taxon>
        <taxon>Cephalobidae</taxon>
        <taxon>Acrobeloides</taxon>
    </lineage>
</organism>
<dbReference type="InterPro" id="IPR029058">
    <property type="entry name" value="AB_hydrolase_fold"/>
</dbReference>
<dbReference type="InterPro" id="IPR050309">
    <property type="entry name" value="Type-B_Carboxylest/Lipase"/>
</dbReference>
<name>A0A914CH04_9BILA</name>
<accession>A0A914CH04</accession>
<evidence type="ECO:0000259" key="1">
    <source>
        <dbReference type="Pfam" id="PF00135"/>
    </source>
</evidence>
<sequence length="231" mass="26221">MTVDEVLTNLHNGVYENIEVDNINSEGLDDLLNMMKLVTTKTGCRLRGRNGKWYRGRFYSKLAEIIGVHVDYGSDTSKLYYGQADVFLGIPFANQQRFQRPTNLTKFSGSSPYNATYQRAICPQPAYNLTYPPQSEDCLFMNILTPNASATYKYPTMIWIHGGAYYAGSAWEYPVNGGVRNLVSRGVVVVVIQYRLGLLGKKHKKWQNVISEFFVTNENMRIVVTCSKRSL</sequence>
<dbReference type="SUPFAM" id="SSF53474">
    <property type="entry name" value="alpha/beta-Hydrolases"/>
    <property type="match status" value="1"/>
</dbReference>
<dbReference type="InterPro" id="IPR002018">
    <property type="entry name" value="CarbesteraseB"/>
</dbReference>